<accession>A0ABS3PX76</accession>
<name>A0ABS3PX76_9FLAO</name>
<protein>
    <submittedName>
        <fullName evidence="1">Uncharacterized protein</fullName>
    </submittedName>
</protein>
<proteinExistence type="predicted"/>
<evidence type="ECO:0000313" key="1">
    <source>
        <dbReference type="EMBL" id="MBO1883935.1"/>
    </source>
</evidence>
<dbReference type="EMBL" id="JAGDYP010000003">
    <property type="protein sequence ID" value="MBO1883935.1"/>
    <property type="molecule type" value="Genomic_DNA"/>
</dbReference>
<gene>
    <name evidence="1" type="ORF">J4N46_05785</name>
</gene>
<organism evidence="1 2">
    <name type="scientific">Capnocytophaga bilenii</name>
    <dbReference type="NCBI Taxonomy" id="2819369"/>
    <lineage>
        <taxon>Bacteria</taxon>
        <taxon>Pseudomonadati</taxon>
        <taxon>Bacteroidota</taxon>
        <taxon>Flavobacteriia</taxon>
        <taxon>Flavobacteriales</taxon>
        <taxon>Flavobacteriaceae</taxon>
        <taxon>Capnocytophaga</taxon>
    </lineage>
</organism>
<dbReference type="Proteomes" id="UP000681610">
    <property type="component" value="Unassembled WGS sequence"/>
</dbReference>
<dbReference type="RefSeq" id="WP_009416955.1">
    <property type="nucleotide sequence ID" value="NZ_JAGDYP010000003.1"/>
</dbReference>
<evidence type="ECO:0000313" key="2">
    <source>
        <dbReference type="Proteomes" id="UP000681610"/>
    </source>
</evidence>
<sequence length="65" mass="8135">MNKEEQKAFEKKMWDKYQIKLKFREDEDDFISNYRNSEEFKQKMNEVNKLLSRVRFPEKLSNQIN</sequence>
<comment type="caution">
    <text evidence="1">The sequence shown here is derived from an EMBL/GenBank/DDBJ whole genome shotgun (WGS) entry which is preliminary data.</text>
</comment>
<reference evidence="1 2" key="1">
    <citation type="submission" date="2021-03" db="EMBL/GenBank/DDBJ databases">
        <title>Isolation and description of Capnocytophaga bilenii sp. nov., a novel Capnocytophaga species, isolated from a gingivitis subject.</title>
        <authorList>
            <person name="Antezack A."/>
            <person name="Monnet-Corti V."/>
            <person name="La Scola B."/>
        </authorList>
    </citation>
    <scope>NUCLEOTIDE SEQUENCE [LARGE SCALE GENOMIC DNA]</scope>
    <source>
        <strain evidence="1 2">Marseille-Q4570</strain>
    </source>
</reference>
<keyword evidence="2" id="KW-1185">Reference proteome</keyword>